<dbReference type="EMBL" id="BARS01038361">
    <property type="protein sequence ID" value="GAG21733.1"/>
    <property type="molecule type" value="Genomic_DNA"/>
</dbReference>
<dbReference type="AlphaFoldDB" id="X0WAX3"/>
<name>X0WAX3_9ZZZZ</name>
<proteinExistence type="predicted"/>
<reference evidence="1" key="1">
    <citation type="journal article" date="2014" name="Front. Microbiol.">
        <title>High frequency of phylogenetically diverse reductive dehalogenase-homologous genes in deep subseafloor sedimentary metagenomes.</title>
        <authorList>
            <person name="Kawai M."/>
            <person name="Futagami T."/>
            <person name="Toyoda A."/>
            <person name="Takaki Y."/>
            <person name="Nishi S."/>
            <person name="Hori S."/>
            <person name="Arai W."/>
            <person name="Tsubouchi T."/>
            <person name="Morono Y."/>
            <person name="Uchiyama I."/>
            <person name="Ito T."/>
            <person name="Fujiyama A."/>
            <person name="Inagaki F."/>
            <person name="Takami H."/>
        </authorList>
    </citation>
    <scope>NUCLEOTIDE SEQUENCE</scope>
    <source>
        <strain evidence="1">Expedition CK06-06</strain>
    </source>
</reference>
<sequence length="202" mass="22317">MTLLLATQSPSKIIISADGMSLVTHKRPNSHYKTPGRITLQKVFPLDSRPIAVAHFGTNKVKVDSGSRSIKSVIHSWMKSDIADDVSQIADQLRSAIVAVRPDLDCGFWVAGFDRDKEAPQFYQFKVAVNESLTQIEDCAFKEGDGKHFVQKPWSDHLATYHGAIVAQARKGGQCFGGHRHQLSIGRTGSRWDVEPKYGTLG</sequence>
<organism evidence="1">
    <name type="scientific">marine sediment metagenome</name>
    <dbReference type="NCBI Taxonomy" id="412755"/>
    <lineage>
        <taxon>unclassified sequences</taxon>
        <taxon>metagenomes</taxon>
        <taxon>ecological metagenomes</taxon>
    </lineage>
</organism>
<gene>
    <name evidence="1" type="ORF">S01H1_58709</name>
</gene>
<protein>
    <submittedName>
        <fullName evidence="1">Uncharacterized protein</fullName>
    </submittedName>
</protein>
<feature type="non-terminal residue" evidence="1">
    <location>
        <position position="202"/>
    </location>
</feature>
<evidence type="ECO:0000313" key="1">
    <source>
        <dbReference type="EMBL" id="GAG21733.1"/>
    </source>
</evidence>
<accession>X0WAX3</accession>
<comment type="caution">
    <text evidence="1">The sequence shown here is derived from an EMBL/GenBank/DDBJ whole genome shotgun (WGS) entry which is preliminary data.</text>
</comment>